<dbReference type="CDD" id="cd02909">
    <property type="entry name" value="cupin_pirin_N"/>
    <property type="match status" value="1"/>
</dbReference>
<protein>
    <submittedName>
        <fullName evidence="6">Pirin family protein</fullName>
    </submittedName>
</protein>
<accession>A0A832J6T3</accession>
<dbReference type="InterPro" id="IPR012093">
    <property type="entry name" value="Pirin"/>
</dbReference>
<feature type="domain" description="Pirin N-terminal" evidence="4">
    <location>
        <begin position="54"/>
        <end position="140"/>
    </location>
</feature>
<feature type="binding site" evidence="2">
    <location>
        <position position="123"/>
    </location>
    <ligand>
        <name>Fe cation</name>
        <dbReference type="ChEBI" id="CHEBI:24875"/>
    </ligand>
</feature>
<keyword evidence="2" id="KW-0408">Iron</keyword>
<dbReference type="Gene3D" id="2.60.120.10">
    <property type="entry name" value="Jelly Rolls"/>
    <property type="match status" value="2"/>
</dbReference>
<dbReference type="Proteomes" id="UP000885832">
    <property type="component" value="Unassembled WGS sequence"/>
</dbReference>
<evidence type="ECO:0000313" key="6">
    <source>
        <dbReference type="EMBL" id="HHJ80951.1"/>
    </source>
</evidence>
<dbReference type="InterPro" id="IPR008778">
    <property type="entry name" value="Pirin_C_dom"/>
</dbReference>
<evidence type="ECO:0000256" key="1">
    <source>
        <dbReference type="ARBA" id="ARBA00008416"/>
    </source>
</evidence>
<reference evidence="6" key="1">
    <citation type="journal article" date="2020" name="mSystems">
        <title>Genome- and Community-Level Interaction Insights into Carbon Utilization and Element Cycling Functions of Hydrothermarchaeota in Hydrothermal Sediment.</title>
        <authorList>
            <person name="Zhou Z."/>
            <person name="Liu Y."/>
            <person name="Xu W."/>
            <person name="Pan J."/>
            <person name="Luo Z.H."/>
            <person name="Li M."/>
        </authorList>
    </citation>
    <scope>NUCLEOTIDE SEQUENCE [LARGE SCALE GENOMIC DNA]</scope>
    <source>
        <strain evidence="6">HyVt-505</strain>
    </source>
</reference>
<feature type="binding site" evidence="2">
    <location>
        <position position="79"/>
    </location>
    <ligand>
        <name>Fe cation</name>
        <dbReference type="ChEBI" id="CHEBI:24875"/>
    </ligand>
</feature>
<dbReference type="Pfam" id="PF05726">
    <property type="entry name" value="Pirin_C"/>
    <property type="match status" value="1"/>
</dbReference>
<dbReference type="GO" id="GO:0046872">
    <property type="term" value="F:metal ion binding"/>
    <property type="evidence" value="ECO:0007669"/>
    <property type="project" value="UniProtKB-KW"/>
</dbReference>
<dbReference type="PANTHER" id="PTHR13903:SF8">
    <property type="entry name" value="PIRIN"/>
    <property type="match status" value="1"/>
</dbReference>
<proteinExistence type="inferred from homology"/>
<name>A0A832J6T3_9GAMM</name>
<sequence>MSVAAASPITYRFVTAATKNPDSKTEVTIMIVKRTAVETHEGDGVMVKRLMPIPRFHNYDPFVLWDDFTIKPGNGFPDHPHRGFEAITYLFNGSIRHEDNLGNSSTVRGGGAQRFTAGRGIVHSEMPNEKDPTRGIQLWINLPQRLKKVDPAYQQVNHAEFPITEITGGQIKTIVGKDSPLEIMTPMAYLELQLNAGARHKQIITTGMRGLVYMVDGEIEINGETYKRADTAFFDDEGEITISARQKSKLMICYGSAHGEPIFQHGPYVD</sequence>
<organism evidence="6">
    <name type="scientific">Candidatus Tenderia electrophaga</name>
    <dbReference type="NCBI Taxonomy" id="1748243"/>
    <lineage>
        <taxon>Bacteria</taxon>
        <taxon>Pseudomonadati</taxon>
        <taxon>Pseudomonadota</taxon>
        <taxon>Gammaproteobacteria</taxon>
        <taxon>Candidatus Tenderiales</taxon>
        <taxon>Candidatus Tenderiaceae</taxon>
        <taxon>Candidatus Tenderia</taxon>
    </lineage>
</organism>
<evidence type="ECO:0000259" key="4">
    <source>
        <dbReference type="Pfam" id="PF02678"/>
    </source>
</evidence>
<evidence type="ECO:0000256" key="3">
    <source>
        <dbReference type="RuleBase" id="RU003457"/>
    </source>
</evidence>
<evidence type="ECO:0000256" key="2">
    <source>
        <dbReference type="PIRSR" id="PIRSR006232-1"/>
    </source>
</evidence>
<dbReference type="PIRSF" id="PIRSF006232">
    <property type="entry name" value="Pirin"/>
    <property type="match status" value="1"/>
</dbReference>
<comment type="cofactor">
    <cofactor evidence="2">
        <name>Fe cation</name>
        <dbReference type="ChEBI" id="CHEBI:24875"/>
    </cofactor>
    <text evidence="2">Binds 1 Fe cation per subunit.</text>
</comment>
<dbReference type="InterPro" id="IPR014710">
    <property type="entry name" value="RmlC-like_jellyroll"/>
</dbReference>
<dbReference type="InterPro" id="IPR011051">
    <property type="entry name" value="RmlC_Cupin_sf"/>
</dbReference>
<comment type="similarity">
    <text evidence="1 3">Belongs to the pirin family.</text>
</comment>
<dbReference type="PANTHER" id="PTHR13903">
    <property type="entry name" value="PIRIN-RELATED"/>
    <property type="match status" value="1"/>
</dbReference>
<gene>
    <name evidence="6" type="ORF">ENJ65_04895</name>
</gene>
<dbReference type="AlphaFoldDB" id="A0A832J6T3"/>
<dbReference type="EMBL" id="DRNF01000308">
    <property type="protein sequence ID" value="HHJ80951.1"/>
    <property type="molecule type" value="Genomic_DNA"/>
</dbReference>
<dbReference type="CDD" id="cd02247">
    <property type="entry name" value="cupin_pirin_C"/>
    <property type="match status" value="1"/>
</dbReference>
<feature type="binding site" evidence="2">
    <location>
        <position position="125"/>
    </location>
    <ligand>
        <name>Fe cation</name>
        <dbReference type="ChEBI" id="CHEBI:24875"/>
    </ligand>
</feature>
<keyword evidence="2" id="KW-0479">Metal-binding</keyword>
<dbReference type="InterPro" id="IPR003829">
    <property type="entry name" value="Pirin_N_dom"/>
</dbReference>
<feature type="domain" description="Pirin C-terminal" evidence="5">
    <location>
        <begin position="189"/>
        <end position="269"/>
    </location>
</feature>
<feature type="binding site" evidence="2">
    <location>
        <position position="81"/>
    </location>
    <ligand>
        <name>Fe cation</name>
        <dbReference type="ChEBI" id="CHEBI:24875"/>
    </ligand>
</feature>
<dbReference type="Pfam" id="PF02678">
    <property type="entry name" value="Pirin"/>
    <property type="match status" value="1"/>
</dbReference>
<evidence type="ECO:0000259" key="5">
    <source>
        <dbReference type="Pfam" id="PF05726"/>
    </source>
</evidence>
<dbReference type="SUPFAM" id="SSF51182">
    <property type="entry name" value="RmlC-like cupins"/>
    <property type="match status" value="1"/>
</dbReference>
<comment type="caution">
    <text evidence="6">The sequence shown here is derived from an EMBL/GenBank/DDBJ whole genome shotgun (WGS) entry which is preliminary data.</text>
</comment>